<evidence type="ECO:0000256" key="1">
    <source>
        <dbReference type="ARBA" id="ARBA00022737"/>
    </source>
</evidence>
<sequence length="189" mass="20889">MKPLNATRNGGVPDNFTFSLLLKSCRQLGSVKLGKQMHCRIFKHGLENHVHLSNTLILMYGMLRVIGTAKELFRGIPESGLVAWNTVIDCHVYCGNYKDALEWFLNMHGSGMAFGEVTLVVVLSASSSLGGPNIDHYGSMLDSLGRGGIVTVAYQLIISMTMERNTMQSNGECYWVPVGFMAAWNYEYG</sequence>
<evidence type="ECO:0000256" key="2">
    <source>
        <dbReference type="PROSITE-ProRule" id="PRU00708"/>
    </source>
</evidence>
<dbReference type="Gene3D" id="1.25.40.10">
    <property type="entry name" value="Tetratricopeptide repeat domain"/>
    <property type="match status" value="1"/>
</dbReference>
<name>A0AAD1YMK5_9LAMI</name>
<gene>
    <name evidence="3" type="ORF">FPE_LOCUS1279</name>
</gene>
<dbReference type="PANTHER" id="PTHR47926:SF347">
    <property type="entry name" value="PENTATRICOPEPTIDE REPEAT-CONTAINING PROTEIN"/>
    <property type="match status" value="1"/>
</dbReference>
<protein>
    <recommendedName>
        <fullName evidence="5">Pentatricopeptide repeat-containing protein</fullName>
    </recommendedName>
</protein>
<feature type="repeat" description="PPR" evidence="2">
    <location>
        <begin position="80"/>
        <end position="114"/>
    </location>
</feature>
<dbReference type="InterPro" id="IPR011990">
    <property type="entry name" value="TPR-like_helical_dom_sf"/>
</dbReference>
<dbReference type="EMBL" id="OU503036">
    <property type="protein sequence ID" value="CAI9753848.1"/>
    <property type="molecule type" value="Genomic_DNA"/>
</dbReference>
<evidence type="ECO:0000313" key="3">
    <source>
        <dbReference type="EMBL" id="CAI9753848.1"/>
    </source>
</evidence>
<keyword evidence="1" id="KW-0677">Repeat</keyword>
<dbReference type="GO" id="GO:0009451">
    <property type="term" value="P:RNA modification"/>
    <property type="evidence" value="ECO:0007669"/>
    <property type="project" value="InterPro"/>
</dbReference>
<reference evidence="3" key="1">
    <citation type="submission" date="2023-05" db="EMBL/GenBank/DDBJ databases">
        <authorList>
            <person name="Huff M."/>
        </authorList>
    </citation>
    <scope>NUCLEOTIDE SEQUENCE</scope>
</reference>
<dbReference type="InterPro" id="IPR002885">
    <property type="entry name" value="PPR_rpt"/>
</dbReference>
<dbReference type="AlphaFoldDB" id="A0AAD1YMK5"/>
<proteinExistence type="predicted"/>
<dbReference type="PANTHER" id="PTHR47926">
    <property type="entry name" value="PENTATRICOPEPTIDE REPEAT-CONTAINING PROTEIN"/>
    <property type="match status" value="1"/>
</dbReference>
<evidence type="ECO:0000313" key="4">
    <source>
        <dbReference type="Proteomes" id="UP000834106"/>
    </source>
</evidence>
<dbReference type="PROSITE" id="PS51375">
    <property type="entry name" value="PPR"/>
    <property type="match status" value="1"/>
</dbReference>
<evidence type="ECO:0008006" key="5">
    <source>
        <dbReference type="Google" id="ProtNLM"/>
    </source>
</evidence>
<dbReference type="Pfam" id="PF01535">
    <property type="entry name" value="PPR"/>
    <property type="match status" value="1"/>
</dbReference>
<keyword evidence="4" id="KW-1185">Reference proteome</keyword>
<dbReference type="GO" id="GO:0003723">
    <property type="term" value="F:RNA binding"/>
    <property type="evidence" value="ECO:0007669"/>
    <property type="project" value="InterPro"/>
</dbReference>
<dbReference type="Proteomes" id="UP000834106">
    <property type="component" value="Chromosome 1"/>
</dbReference>
<dbReference type="InterPro" id="IPR046960">
    <property type="entry name" value="PPR_At4g14850-like_plant"/>
</dbReference>
<accession>A0AAD1YMK5</accession>
<organism evidence="3 4">
    <name type="scientific">Fraxinus pennsylvanica</name>
    <dbReference type="NCBI Taxonomy" id="56036"/>
    <lineage>
        <taxon>Eukaryota</taxon>
        <taxon>Viridiplantae</taxon>
        <taxon>Streptophyta</taxon>
        <taxon>Embryophyta</taxon>
        <taxon>Tracheophyta</taxon>
        <taxon>Spermatophyta</taxon>
        <taxon>Magnoliopsida</taxon>
        <taxon>eudicotyledons</taxon>
        <taxon>Gunneridae</taxon>
        <taxon>Pentapetalae</taxon>
        <taxon>asterids</taxon>
        <taxon>lamiids</taxon>
        <taxon>Lamiales</taxon>
        <taxon>Oleaceae</taxon>
        <taxon>Oleeae</taxon>
        <taxon>Fraxinus</taxon>
    </lineage>
</organism>
<dbReference type="NCBIfam" id="TIGR00756">
    <property type="entry name" value="PPR"/>
    <property type="match status" value="1"/>
</dbReference>